<reference evidence="2 3" key="1">
    <citation type="submission" date="2021-02" db="EMBL/GenBank/DDBJ databases">
        <title>De Novo genome assembly of isolated myxobacteria.</title>
        <authorList>
            <person name="Stevens D.C."/>
        </authorList>
    </citation>
    <scope>NUCLEOTIDE SEQUENCE [LARGE SCALE GENOMIC DNA]</scope>
    <source>
        <strain evidence="3">SCPEA02</strain>
    </source>
</reference>
<evidence type="ECO:0000313" key="2">
    <source>
        <dbReference type="EMBL" id="QSQ25877.1"/>
    </source>
</evidence>
<dbReference type="EMBL" id="CP071090">
    <property type="protein sequence ID" value="QSQ25877.1"/>
    <property type="molecule type" value="Genomic_DNA"/>
</dbReference>
<gene>
    <name evidence="2" type="ORF">JY651_13510</name>
</gene>
<evidence type="ECO:0000256" key="1">
    <source>
        <dbReference type="SAM" id="MobiDB-lite"/>
    </source>
</evidence>
<sequence>MSKISRNPPPQSPPSVSEPKTSAPAKNTVPADVRTTNVSAPKPTDGFDTAPKRASRQTVALDTPTRQQVGGSGGATGVATVSGPGADGKMTVRVETNTQTLFPLGMQARGYIEIRVKPLDLGIAPEQLQTELARAMAEKTADDMSTYGADLAANGYKSLEEWARATGYYGSPSHIAWAEAASARTGGQIPAEYWMHFDPFGGTAGNGPHILPTGEYPGALSRIAMAHDTDWDLGRYFGAGPLASLQGQPHPENLGPVGLVPGQGVDTYSTGHADWDVTYGSEVILPGSPPPPQIA</sequence>
<dbReference type="Proteomes" id="UP000662747">
    <property type="component" value="Chromosome"/>
</dbReference>
<evidence type="ECO:0000313" key="3">
    <source>
        <dbReference type="Proteomes" id="UP000662747"/>
    </source>
</evidence>
<feature type="region of interest" description="Disordered" evidence="1">
    <location>
        <begin position="1"/>
        <end position="84"/>
    </location>
</feature>
<dbReference type="RefSeq" id="WP_206727428.1">
    <property type="nucleotide sequence ID" value="NZ_CP071090.1"/>
</dbReference>
<organism evidence="2 3">
    <name type="scientific">Pyxidicoccus parkwayensis</name>
    <dbReference type="NCBI Taxonomy" id="2813578"/>
    <lineage>
        <taxon>Bacteria</taxon>
        <taxon>Pseudomonadati</taxon>
        <taxon>Myxococcota</taxon>
        <taxon>Myxococcia</taxon>
        <taxon>Myxococcales</taxon>
        <taxon>Cystobacterineae</taxon>
        <taxon>Myxococcaceae</taxon>
        <taxon>Pyxidicoccus</taxon>
    </lineage>
</organism>
<feature type="compositionally biased region" description="Polar residues" evidence="1">
    <location>
        <begin position="56"/>
        <end position="68"/>
    </location>
</feature>
<name>A0ABX7P5Z6_9BACT</name>
<proteinExistence type="predicted"/>
<keyword evidence="3" id="KW-1185">Reference proteome</keyword>
<protein>
    <submittedName>
        <fullName evidence="2">Uncharacterized protein</fullName>
    </submittedName>
</protein>
<accession>A0ABX7P5Z6</accession>